<proteinExistence type="predicted"/>
<sequence length="300" mass="33429">DFLCISLLKGFVQLRYNLGDRTITLQSLQQVPTAGHRWHLLQAGRVGNEGYLQLDATSASQAARPGRRALDTRTEFFVGGVSSPPLVHPLAAGGGPSGFSGCLREGRFCRSRVSFFIAEFVGGSYIKYRDPLYPRRDLRHSRISLNFSTSQAEGLLAWMGEGQDEDDDFLAIGLAEGRLKVVVNLGERISVPLADRQQPTCSDRRWHVVTVLQNQTCIKVFLDEELVVFEDIDPRRTYTALNYGGVCYLGGFELGRKVSEVTRGLFHKDFVGKVKDVVLFQDSRKIQLMKAEGFNVHSGN</sequence>
<evidence type="ECO:0000313" key="3">
    <source>
        <dbReference type="EMBL" id="KFV68618.1"/>
    </source>
</evidence>
<dbReference type="Gene3D" id="2.60.120.200">
    <property type="match status" value="2"/>
</dbReference>
<organism evidence="3 4">
    <name type="scientific">Dryobates pubescens</name>
    <name type="common">Downy woodpecker</name>
    <name type="synonym">Picoides pubescens</name>
    <dbReference type="NCBI Taxonomy" id="118200"/>
    <lineage>
        <taxon>Eukaryota</taxon>
        <taxon>Metazoa</taxon>
        <taxon>Chordata</taxon>
        <taxon>Craniata</taxon>
        <taxon>Vertebrata</taxon>
        <taxon>Euteleostomi</taxon>
        <taxon>Archelosauria</taxon>
        <taxon>Archosauria</taxon>
        <taxon>Dinosauria</taxon>
        <taxon>Saurischia</taxon>
        <taxon>Theropoda</taxon>
        <taxon>Coelurosauria</taxon>
        <taxon>Aves</taxon>
        <taxon>Neognathae</taxon>
        <taxon>Neoaves</taxon>
        <taxon>Telluraves</taxon>
        <taxon>Coraciimorphae</taxon>
        <taxon>Piciformes</taxon>
        <taxon>Picidae</taxon>
        <taxon>Dryobates</taxon>
    </lineage>
</organism>
<dbReference type="Proteomes" id="UP000053875">
    <property type="component" value="Unassembled WGS sequence"/>
</dbReference>
<dbReference type="FunFam" id="2.60.120.200:FF:000183">
    <property type="entry name" value="Protein eyes shut homolog"/>
    <property type="match status" value="1"/>
</dbReference>
<feature type="domain" description="Laminin G" evidence="2">
    <location>
        <begin position="115"/>
        <end position="300"/>
    </location>
</feature>
<comment type="caution">
    <text evidence="1">Lacks conserved residue(s) required for the propagation of feature annotation.</text>
</comment>
<dbReference type="EMBL" id="KL216257">
    <property type="protein sequence ID" value="KFV68618.1"/>
    <property type="molecule type" value="Genomic_DNA"/>
</dbReference>
<dbReference type="InterPro" id="IPR050372">
    <property type="entry name" value="Neurexin-related_CASP"/>
</dbReference>
<accession>A0A093GHB2</accession>
<name>A0A093GHB2_DRYPU</name>
<reference evidence="3 4" key="1">
    <citation type="submission" date="2014-04" db="EMBL/GenBank/DDBJ databases">
        <title>Genome evolution of avian class.</title>
        <authorList>
            <person name="Zhang G."/>
            <person name="Li C."/>
        </authorList>
    </citation>
    <scope>NUCLEOTIDE SEQUENCE [LARGE SCALE GENOMIC DNA]</scope>
    <source>
        <strain evidence="3">BGI_N307</strain>
    </source>
</reference>
<dbReference type="CDD" id="cd00110">
    <property type="entry name" value="LamG"/>
    <property type="match status" value="2"/>
</dbReference>
<evidence type="ECO:0000313" key="4">
    <source>
        <dbReference type="Proteomes" id="UP000053875"/>
    </source>
</evidence>
<dbReference type="SMART" id="SM00282">
    <property type="entry name" value="LamG"/>
    <property type="match status" value="2"/>
</dbReference>
<dbReference type="STRING" id="118200.A0A093GHB2"/>
<feature type="non-terminal residue" evidence="3">
    <location>
        <position position="1"/>
    </location>
</feature>
<dbReference type="PROSITE" id="PS50025">
    <property type="entry name" value="LAM_G_DOMAIN"/>
    <property type="match status" value="2"/>
</dbReference>
<evidence type="ECO:0000259" key="2">
    <source>
        <dbReference type="PROSITE" id="PS50025"/>
    </source>
</evidence>
<dbReference type="InterPro" id="IPR001791">
    <property type="entry name" value="Laminin_G"/>
</dbReference>
<evidence type="ECO:0000256" key="1">
    <source>
        <dbReference type="PROSITE-ProRule" id="PRU00122"/>
    </source>
</evidence>
<dbReference type="PANTHER" id="PTHR15036:SF93">
    <property type="entry name" value="EYS PROTEIN"/>
    <property type="match status" value="1"/>
</dbReference>
<feature type="domain" description="Laminin G" evidence="2">
    <location>
        <begin position="1"/>
        <end position="124"/>
    </location>
</feature>
<protein>
    <submittedName>
        <fullName evidence="3">Protein eyes shut</fullName>
    </submittedName>
</protein>
<dbReference type="PANTHER" id="PTHR15036">
    <property type="entry name" value="PIKACHURIN-LIKE PROTEIN"/>
    <property type="match status" value="1"/>
</dbReference>
<keyword evidence="4" id="KW-1185">Reference proteome</keyword>
<dbReference type="Pfam" id="PF02210">
    <property type="entry name" value="Laminin_G_2"/>
    <property type="match status" value="2"/>
</dbReference>
<dbReference type="InterPro" id="IPR013320">
    <property type="entry name" value="ConA-like_dom_sf"/>
</dbReference>
<dbReference type="SUPFAM" id="SSF49899">
    <property type="entry name" value="Concanavalin A-like lectins/glucanases"/>
    <property type="match status" value="2"/>
</dbReference>
<gene>
    <name evidence="3" type="ORF">N307_08011</name>
</gene>
<dbReference type="AlphaFoldDB" id="A0A093GHB2"/>
<feature type="non-terminal residue" evidence="3">
    <location>
        <position position="300"/>
    </location>
</feature>